<dbReference type="PANTHER" id="PTHR24421">
    <property type="entry name" value="NITRATE/NITRITE SENSOR PROTEIN NARX-RELATED"/>
    <property type="match status" value="1"/>
</dbReference>
<dbReference type="Gene3D" id="3.30.565.10">
    <property type="entry name" value="Histidine kinase-like ATPase, C-terminal domain"/>
    <property type="match status" value="1"/>
</dbReference>
<keyword evidence="5" id="KW-0547">Nucleotide-binding</keyword>
<feature type="transmembrane region" description="Helical" evidence="9">
    <location>
        <begin position="153"/>
        <end position="171"/>
    </location>
</feature>
<keyword evidence="9" id="KW-1133">Transmembrane helix</keyword>
<dbReference type="InterPro" id="IPR036890">
    <property type="entry name" value="HATPase_C_sf"/>
</dbReference>
<dbReference type="InterPro" id="IPR050482">
    <property type="entry name" value="Sensor_HK_TwoCompSys"/>
</dbReference>
<evidence type="ECO:0000256" key="6">
    <source>
        <dbReference type="ARBA" id="ARBA00022777"/>
    </source>
</evidence>
<protein>
    <recommendedName>
        <fullName evidence="2">histidine kinase</fullName>
        <ecNumber evidence="2">2.7.13.3</ecNumber>
    </recommendedName>
</protein>
<feature type="domain" description="Signal transduction histidine kinase subgroup 3 dimerisation and phosphoacceptor" evidence="10">
    <location>
        <begin position="194"/>
        <end position="259"/>
    </location>
</feature>
<dbReference type="EC" id="2.7.13.3" evidence="2"/>
<keyword evidence="6 11" id="KW-0418">Kinase</keyword>
<evidence type="ECO:0000256" key="2">
    <source>
        <dbReference type="ARBA" id="ARBA00012438"/>
    </source>
</evidence>
<dbReference type="GO" id="GO:0005524">
    <property type="term" value="F:ATP binding"/>
    <property type="evidence" value="ECO:0007669"/>
    <property type="project" value="UniProtKB-KW"/>
</dbReference>
<organism evidence="11 12">
    <name type="scientific">Mycolicibacterium obuense</name>
    <dbReference type="NCBI Taxonomy" id="1807"/>
    <lineage>
        <taxon>Bacteria</taxon>
        <taxon>Bacillati</taxon>
        <taxon>Actinomycetota</taxon>
        <taxon>Actinomycetes</taxon>
        <taxon>Mycobacteriales</taxon>
        <taxon>Mycobacteriaceae</taxon>
        <taxon>Mycolicibacterium</taxon>
    </lineage>
</organism>
<comment type="catalytic activity">
    <reaction evidence="1">
        <text>ATP + protein L-histidine = ADP + protein N-phospho-L-histidine.</text>
        <dbReference type="EC" id="2.7.13.3"/>
    </reaction>
</comment>
<comment type="caution">
    <text evidence="11">The sequence shown here is derived from an EMBL/GenBank/DDBJ whole genome shotgun (WGS) entry which is preliminary data.</text>
</comment>
<evidence type="ECO:0000313" key="12">
    <source>
        <dbReference type="Proteomes" id="UP000036313"/>
    </source>
</evidence>
<feature type="transmembrane region" description="Helical" evidence="9">
    <location>
        <begin position="51"/>
        <end position="71"/>
    </location>
</feature>
<feature type="transmembrane region" description="Helical" evidence="9">
    <location>
        <begin position="24"/>
        <end position="45"/>
    </location>
</feature>
<keyword evidence="3" id="KW-0597">Phosphoprotein</keyword>
<proteinExistence type="predicted"/>
<keyword evidence="7" id="KW-0067">ATP-binding</keyword>
<evidence type="ECO:0000256" key="4">
    <source>
        <dbReference type="ARBA" id="ARBA00022679"/>
    </source>
</evidence>
<dbReference type="PATRIC" id="fig|1807.14.peg.1316"/>
<keyword evidence="8" id="KW-0902">Two-component regulatory system</keyword>
<dbReference type="PANTHER" id="PTHR24421:SF10">
    <property type="entry name" value="NITRATE_NITRITE SENSOR PROTEIN NARQ"/>
    <property type="match status" value="1"/>
</dbReference>
<reference evidence="11 12" key="1">
    <citation type="journal article" date="2015" name="Genome Biol. Evol.">
        <title>Characterization of Three Mycobacterium spp. with Potential Use in Bioremediation by Genome Sequencing and Comparative Genomics.</title>
        <authorList>
            <person name="Das S."/>
            <person name="Pettersson B.M."/>
            <person name="Behra P.R."/>
            <person name="Ramesh M."/>
            <person name="Dasgupta S."/>
            <person name="Bhattacharya A."/>
            <person name="Kirsebom L.A."/>
        </authorList>
    </citation>
    <scope>NUCLEOTIDE SEQUENCE [LARGE SCALE GENOMIC DNA]</scope>
    <source>
        <strain evidence="11 12">DSM 44075</strain>
    </source>
</reference>
<keyword evidence="9" id="KW-0472">Membrane</keyword>
<dbReference type="GO" id="GO:0046983">
    <property type="term" value="F:protein dimerization activity"/>
    <property type="evidence" value="ECO:0007669"/>
    <property type="project" value="InterPro"/>
</dbReference>
<feature type="transmembrane region" description="Helical" evidence="9">
    <location>
        <begin position="78"/>
        <end position="98"/>
    </location>
</feature>
<sequence length="405" mass="43524">MLDALRHRVRGYAARKADEMPGGYTWPFVISVDVTMVVVSVIAALQRPWSHWWIATVALLIGILPDVVFFFTDRRVPVAVEAATVWLAWTVSTALFLFAFPTPISGDFAPLLLSLLTGMIGAFTSARTSLLVALSAAALVGAAVWAGRLETPWLYLTFIAIGLLVGWLMRIQQELLLEQRRAHAKLAEHAAADERRRIAREVHDVIAHSLSVTLLHVTGARRDLQVDRDVDEAVDALEQAERLGRQAMADIRHTVGLLDDATATAVPNPGIDDLASLVEDFVRAGLSVSLRISGDTGRISAAEGLALYRIAQESLANVAKHAPEAATSVTLDVAGAAVLTIVNRVPVLVPGRGEQHEGRGMRGMRQRIELLGGTLDAGPDGDAWSVRAVIPVEGRPGCVLRGGAP</sequence>
<keyword evidence="4 11" id="KW-0808">Transferase</keyword>
<feature type="transmembrane region" description="Helical" evidence="9">
    <location>
        <begin position="130"/>
        <end position="147"/>
    </location>
</feature>
<dbReference type="EMBL" id="JYNU01000007">
    <property type="protein sequence ID" value="KMO79504.1"/>
    <property type="molecule type" value="Genomic_DNA"/>
</dbReference>
<evidence type="ECO:0000256" key="7">
    <source>
        <dbReference type="ARBA" id="ARBA00022840"/>
    </source>
</evidence>
<dbReference type="RefSeq" id="WP_048422553.1">
    <property type="nucleotide sequence ID" value="NZ_JYNU01000007.1"/>
</dbReference>
<evidence type="ECO:0000256" key="3">
    <source>
        <dbReference type="ARBA" id="ARBA00022553"/>
    </source>
</evidence>
<dbReference type="Gene3D" id="1.20.5.1930">
    <property type="match status" value="1"/>
</dbReference>
<evidence type="ECO:0000259" key="10">
    <source>
        <dbReference type="Pfam" id="PF07730"/>
    </source>
</evidence>
<dbReference type="AlphaFoldDB" id="A0A0J6WA95"/>
<accession>A0A0J6WA95</accession>
<evidence type="ECO:0000313" key="11">
    <source>
        <dbReference type="EMBL" id="KMO79504.1"/>
    </source>
</evidence>
<dbReference type="CDD" id="cd16917">
    <property type="entry name" value="HATPase_UhpB-NarQ-NarX-like"/>
    <property type="match status" value="1"/>
</dbReference>
<dbReference type="GO" id="GO:0000155">
    <property type="term" value="F:phosphorelay sensor kinase activity"/>
    <property type="evidence" value="ECO:0007669"/>
    <property type="project" value="InterPro"/>
</dbReference>
<evidence type="ECO:0000256" key="8">
    <source>
        <dbReference type="ARBA" id="ARBA00023012"/>
    </source>
</evidence>
<evidence type="ECO:0000256" key="9">
    <source>
        <dbReference type="SAM" id="Phobius"/>
    </source>
</evidence>
<dbReference type="Pfam" id="PF07730">
    <property type="entry name" value="HisKA_3"/>
    <property type="match status" value="1"/>
</dbReference>
<gene>
    <name evidence="11" type="primary">nreB_3</name>
    <name evidence="11" type="ORF">MOBUDSM44075_01306</name>
</gene>
<dbReference type="GO" id="GO:0016020">
    <property type="term" value="C:membrane"/>
    <property type="evidence" value="ECO:0007669"/>
    <property type="project" value="InterPro"/>
</dbReference>
<keyword evidence="9" id="KW-0812">Transmembrane</keyword>
<evidence type="ECO:0000256" key="1">
    <source>
        <dbReference type="ARBA" id="ARBA00000085"/>
    </source>
</evidence>
<name>A0A0J6WA95_9MYCO</name>
<dbReference type="Proteomes" id="UP000036313">
    <property type="component" value="Unassembled WGS sequence"/>
</dbReference>
<evidence type="ECO:0000256" key="5">
    <source>
        <dbReference type="ARBA" id="ARBA00022741"/>
    </source>
</evidence>
<dbReference type="InterPro" id="IPR011712">
    <property type="entry name" value="Sig_transdc_His_kin_sub3_dim/P"/>
</dbReference>